<reference evidence="2" key="2">
    <citation type="submission" date="2023-05" db="EMBL/GenBank/DDBJ databases">
        <authorList>
            <consortium name="Lawrence Berkeley National Laboratory"/>
            <person name="Steindorff A."/>
            <person name="Hensen N."/>
            <person name="Bonometti L."/>
            <person name="Westerberg I."/>
            <person name="Brannstrom I.O."/>
            <person name="Guillou S."/>
            <person name="Cros-Aarteil S."/>
            <person name="Calhoun S."/>
            <person name="Haridas S."/>
            <person name="Kuo A."/>
            <person name="Mondo S."/>
            <person name="Pangilinan J."/>
            <person name="Riley R."/>
            <person name="Labutti K."/>
            <person name="Andreopoulos B."/>
            <person name="Lipzen A."/>
            <person name="Chen C."/>
            <person name="Yanf M."/>
            <person name="Daum C."/>
            <person name="Ng V."/>
            <person name="Clum A."/>
            <person name="Ohm R."/>
            <person name="Martin F."/>
            <person name="Silar P."/>
            <person name="Natvig D."/>
            <person name="Lalanne C."/>
            <person name="Gautier V."/>
            <person name="Ament-Velasquez S.L."/>
            <person name="Kruys A."/>
            <person name="Hutchinson M.I."/>
            <person name="Powell A.J."/>
            <person name="Barry K."/>
            <person name="Miller A.N."/>
            <person name="Grigoriev I.V."/>
            <person name="Debuchy R."/>
            <person name="Gladieux P."/>
            <person name="Thoren M.H."/>
            <person name="Johannesson H."/>
        </authorList>
    </citation>
    <scope>NUCLEOTIDE SEQUENCE</scope>
    <source>
        <strain evidence="2">CBS 990.96</strain>
    </source>
</reference>
<name>A0AAN6YTW0_9PEZI</name>
<evidence type="ECO:0000313" key="2">
    <source>
        <dbReference type="EMBL" id="KAK4222777.1"/>
    </source>
</evidence>
<dbReference type="Gene3D" id="3.40.1090.10">
    <property type="entry name" value="Cytosolic phospholipase A2 catalytic domain"/>
    <property type="match status" value="1"/>
</dbReference>
<proteinExistence type="predicted"/>
<keyword evidence="3" id="KW-1185">Reference proteome</keyword>
<organism evidence="2 3">
    <name type="scientific">Podospora fimiseda</name>
    <dbReference type="NCBI Taxonomy" id="252190"/>
    <lineage>
        <taxon>Eukaryota</taxon>
        <taxon>Fungi</taxon>
        <taxon>Dikarya</taxon>
        <taxon>Ascomycota</taxon>
        <taxon>Pezizomycotina</taxon>
        <taxon>Sordariomycetes</taxon>
        <taxon>Sordariomycetidae</taxon>
        <taxon>Sordariales</taxon>
        <taxon>Podosporaceae</taxon>
        <taxon>Podospora</taxon>
    </lineage>
</organism>
<evidence type="ECO:0000313" key="3">
    <source>
        <dbReference type="Proteomes" id="UP001301958"/>
    </source>
</evidence>
<sequence length="565" mass="63604">MAKVVSVVADVTTKASKVKTLIEDLNESLQKGKNKSSQAVTVNSITQLSLKFDVWKISNMDSSKVPDVSEWTSKLLDDLIEGLENLQNVLREDLPVDLTVKRASGGDTGETPAEMLLQTAFICCDGLLKGLSLDPDVKVTSRPWFQRALQLTGGVYGFYEADTIHTINQCPKLGYTELLQRYTCGISLRGQYLRSICDQKVGNSLLGLRSGSAGEQVQVRAPVSQKKQIGCLKKDCVDCVNCDSEQEILALPLSFPSLGTLNDTESGYFRCPFCDKTQRIECETTWRAYFRTYESPKYEFQFFNNSHAWMEHELQTHRFQWSCPFFNYNNSAPFISPKEFRQHIESGKHPEVDAKTQKIEIIEAANRHPAQTIAARESPFCYDWEYQIYTHVARHMVDLDISALSIKTVGEDSCEKLDEKPVQTKERIETAEKPSSKKTDSAGLCVLSIDDGGSGSLSTLVVIRGIMKLVNEQRLERGLPEVKPWEIFDTITEVGTGGLIAIMLGRLEMAIEGCAFGLGLEAPSTRSVRQRLWSLVFKPERSQTKIESMIAHWKWSRRDRRVQIP</sequence>
<evidence type="ECO:0000256" key="1">
    <source>
        <dbReference type="SAM" id="MobiDB-lite"/>
    </source>
</evidence>
<dbReference type="EMBL" id="MU865455">
    <property type="protein sequence ID" value="KAK4222777.1"/>
    <property type="molecule type" value="Genomic_DNA"/>
</dbReference>
<gene>
    <name evidence="2" type="ORF">QBC38DRAFT_460068</name>
</gene>
<dbReference type="AlphaFoldDB" id="A0AAN6YTW0"/>
<evidence type="ECO:0008006" key="4">
    <source>
        <dbReference type="Google" id="ProtNLM"/>
    </source>
</evidence>
<accession>A0AAN6YTW0</accession>
<feature type="region of interest" description="Disordered" evidence="1">
    <location>
        <begin position="418"/>
        <end position="438"/>
    </location>
</feature>
<dbReference type="Proteomes" id="UP001301958">
    <property type="component" value="Unassembled WGS sequence"/>
</dbReference>
<comment type="caution">
    <text evidence="2">The sequence shown here is derived from an EMBL/GenBank/DDBJ whole genome shotgun (WGS) entry which is preliminary data.</text>
</comment>
<reference evidence="2" key="1">
    <citation type="journal article" date="2023" name="Mol. Phylogenet. Evol.">
        <title>Genome-scale phylogeny and comparative genomics of the fungal order Sordariales.</title>
        <authorList>
            <person name="Hensen N."/>
            <person name="Bonometti L."/>
            <person name="Westerberg I."/>
            <person name="Brannstrom I.O."/>
            <person name="Guillou S."/>
            <person name="Cros-Aarteil S."/>
            <person name="Calhoun S."/>
            <person name="Haridas S."/>
            <person name="Kuo A."/>
            <person name="Mondo S."/>
            <person name="Pangilinan J."/>
            <person name="Riley R."/>
            <person name="LaButti K."/>
            <person name="Andreopoulos B."/>
            <person name="Lipzen A."/>
            <person name="Chen C."/>
            <person name="Yan M."/>
            <person name="Daum C."/>
            <person name="Ng V."/>
            <person name="Clum A."/>
            <person name="Steindorff A."/>
            <person name="Ohm R.A."/>
            <person name="Martin F."/>
            <person name="Silar P."/>
            <person name="Natvig D.O."/>
            <person name="Lalanne C."/>
            <person name="Gautier V."/>
            <person name="Ament-Velasquez S.L."/>
            <person name="Kruys A."/>
            <person name="Hutchinson M.I."/>
            <person name="Powell A.J."/>
            <person name="Barry K."/>
            <person name="Miller A.N."/>
            <person name="Grigoriev I.V."/>
            <person name="Debuchy R."/>
            <person name="Gladieux P."/>
            <person name="Hiltunen Thoren M."/>
            <person name="Johannesson H."/>
        </authorList>
    </citation>
    <scope>NUCLEOTIDE SEQUENCE</scope>
    <source>
        <strain evidence="2">CBS 990.96</strain>
    </source>
</reference>
<dbReference type="PANTHER" id="PTHR35391">
    <property type="entry name" value="C2H2-TYPE DOMAIN-CONTAINING PROTEIN-RELATED"/>
    <property type="match status" value="1"/>
</dbReference>
<dbReference type="PANTHER" id="PTHR35391:SF7">
    <property type="entry name" value="C2H2-TYPE DOMAIN-CONTAINING PROTEIN"/>
    <property type="match status" value="1"/>
</dbReference>
<protein>
    <recommendedName>
        <fullName evidence="4">PNPLA domain-containing protein</fullName>
    </recommendedName>
</protein>